<proteinExistence type="predicted"/>
<accession>A0ABT1NHE7</accession>
<evidence type="ECO:0000313" key="2">
    <source>
        <dbReference type="Proteomes" id="UP001651880"/>
    </source>
</evidence>
<dbReference type="RefSeq" id="WP_255228203.1">
    <property type="nucleotide sequence ID" value="NZ_JAJEKE010000014.1"/>
</dbReference>
<comment type="caution">
    <text evidence="1">The sequence shown here is derived from an EMBL/GenBank/DDBJ whole genome shotgun (WGS) entry which is preliminary data.</text>
</comment>
<keyword evidence="2" id="KW-1185">Reference proteome</keyword>
<protein>
    <submittedName>
        <fullName evidence="1">Uncharacterized protein</fullName>
    </submittedName>
</protein>
<name>A0ABT1NHE7_9FIRM</name>
<sequence length="163" mass="19517">MESKRIGKTDESGKKLIIKMLGSQKTHGFDIDSIYYLDGKWRIIELLKCDTVEPYKSHPFRYPKNWQKFASLFEITNALKGELWLVNYSTVPEWENEVRLLIVEDMYYDKIKEYLKKPKVYGAPEYLEYLKIKKDSLMTYDEFSDFFREVNNKATALWLDKIK</sequence>
<evidence type="ECO:0000313" key="1">
    <source>
        <dbReference type="EMBL" id="MCQ1530680.1"/>
    </source>
</evidence>
<dbReference type="Proteomes" id="UP001651880">
    <property type="component" value="Unassembled WGS sequence"/>
</dbReference>
<organism evidence="1 2">
    <name type="scientific">Lutispora saccharofermentans</name>
    <dbReference type="NCBI Taxonomy" id="3024236"/>
    <lineage>
        <taxon>Bacteria</taxon>
        <taxon>Bacillati</taxon>
        <taxon>Bacillota</taxon>
        <taxon>Clostridia</taxon>
        <taxon>Lutisporales</taxon>
        <taxon>Lutisporaceae</taxon>
        <taxon>Lutispora</taxon>
    </lineage>
</organism>
<dbReference type="EMBL" id="JAJEKE010000014">
    <property type="protein sequence ID" value="MCQ1530680.1"/>
    <property type="molecule type" value="Genomic_DNA"/>
</dbReference>
<reference evidence="1 2" key="1">
    <citation type="submission" date="2021-10" db="EMBL/GenBank/DDBJ databases">
        <title>Lutispora strain m25 sp. nov., a thermophilic, non-spore-forming bacterium isolated from a lab-scale methanogenic bioreactor digesting anaerobic sludge.</title>
        <authorList>
            <person name="El Houari A."/>
            <person name="Mcdonald J."/>
        </authorList>
    </citation>
    <scope>NUCLEOTIDE SEQUENCE [LARGE SCALE GENOMIC DNA]</scope>
    <source>
        <strain evidence="2">m25</strain>
    </source>
</reference>
<gene>
    <name evidence="1" type="ORF">LJD61_14150</name>
</gene>